<evidence type="ECO:0000313" key="3">
    <source>
        <dbReference type="Proteomes" id="UP000218263"/>
    </source>
</evidence>
<dbReference type="InterPro" id="IPR009959">
    <property type="entry name" value="Cyclase_SnoaL-like"/>
</dbReference>
<organism evidence="2 3">
    <name type="scientific">Mucilaginibacter gotjawali</name>
    <dbReference type="NCBI Taxonomy" id="1550579"/>
    <lineage>
        <taxon>Bacteria</taxon>
        <taxon>Pseudomonadati</taxon>
        <taxon>Bacteroidota</taxon>
        <taxon>Sphingobacteriia</taxon>
        <taxon>Sphingobacteriales</taxon>
        <taxon>Sphingobacteriaceae</taxon>
        <taxon>Mucilaginibacter</taxon>
    </lineage>
</organism>
<dbReference type="SUPFAM" id="SSF54427">
    <property type="entry name" value="NTF2-like"/>
    <property type="match status" value="1"/>
</dbReference>
<dbReference type="PANTHER" id="PTHR38436">
    <property type="entry name" value="POLYKETIDE CYCLASE SNOAL-LIKE DOMAIN"/>
    <property type="match status" value="1"/>
</dbReference>
<gene>
    <name evidence="2" type="ORF">MgSA37_02439</name>
</gene>
<proteinExistence type="predicted"/>
<evidence type="ECO:0000313" key="2">
    <source>
        <dbReference type="EMBL" id="BAU54265.1"/>
    </source>
</evidence>
<dbReference type="Pfam" id="PF12680">
    <property type="entry name" value="SnoaL_2"/>
    <property type="match status" value="1"/>
</dbReference>
<dbReference type="InterPro" id="IPR032710">
    <property type="entry name" value="NTF2-like_dom_sf"/>
</dbReference>
<dbReference type="Proteomes" id="UP000218263">
    <property type="component" value="Chromosome"/>
</dbReference>
<accession>A0A110B2R3</accession>
<protein>
    <submittedName>
        <fullName evidence="2">SnoaL-like domain protein</fullName>
    </submittedName>
</protein>
<dbReference type="GO" id="GO:0030638">
    <property type="term" value="P:polyketide metabolic process"/>
    <property type="evidence" value="ECO:0007669"/>
    <property type="project" value="InterPro"/>
</dbReference>
<keyword evidence="3" id="KW-1185">Reference proteome</keyword>
<dbReference type="AlphaFoldDB" id="A0A110B2R3"/>
<feature type="domain" description="SnoaL-like" evidence="1">
    <location>
        <begin position="37"/>
        <end position="146"/>
    </location>
</feature>
<reference evidence="2 3" key="1">
    <citation type="submission" date="2015-12" db="EMBL/GenBank/DDBJ databases">
        <title>Genome sequence of Mucilaginibacter gotjawali.</title>
        <authorList>
            <person name="Lee J.S."/>
            <person name="Lee K.C."/>
            <person name="Kim K.K."/>
            <person name="Lee B.W."/>
        </authorList>
    </citation>
    <scope>NUCLEOTIDE SEQUENCE [LARGE SCALE GENOMIC DNA]</scope>
    <source>
        <strain evidence="2 3">SA3-7</strain>
    </source>
</reference>
<dbReference type="InterPro" id="IPR037401">
    <property type="entry name" value="SnoaL-like"/>
</dbReference>
<dbReference type="PANTHER" id="PTHR38436:SF1">
    <property type="entry name" value="ESTER CYCLASE"/>
    <property type="match status" value="1"/>
</dbReference>
<dbReference type="EMBL" id="AP017313">
    <property type="protein sequence ID" value="BAU54265.1"/>
    <property type="molecule type" value="Genomic_DNA"/>
</dbReference>
<sequence>METFHSFAMKSKRIIIIALILQAVADCAYSQSIGVISRHFEALSKHDVKAIAAEYADSAKVYSPNWEGAKTGKAGISEIYTRYFASTPDLLYKVNHIINAGEYIVAEYTVSGTLSMPEANTPAYMKDKKYMLDYCAVFTIKGDKIIKETDYFDQVAFLRQVGFFDQH</sequence>
<dbReference type="Gene3D" id="3.10.450.50">
    <property type="match status" value="1"/>
</dbReference>
<dbReference type="KEGG" id="mgot:MgSA37_02439"/>
<evidence type="ECO:0000259" key="1">
    <source>
        <dbReference type="Pfam" id="PF12680"/>
    </source>
</evidence>
<name>A0A110B2R3_9SPHI</name>